<dbReference type="EMBL" id="GBXM01049007">
    <property type="protein sequence ID" value="JAH59570.1"/>
    <property type="molecule type" value="Transcribed_RNA"/>
</dbReference>
<protein>
    <submittedName>
        <fullName evidence="1">Uncharacterized protein</fullName>
    </submittedName>
</protein>
<name>A0A0E9U303_ANGAN</name>
<organism evidence="1">
    <name type="scientific">Anguilla anguilla</name>
    <name type="common">European freshwater eel</name>
    <name type="synonym">Muraena anguilla</name>
    <dbReference type="NCBI Taxonomy" id="7936"/>
    <lineage>
        <taxon>Eukaryota</taxon>
        <taxon>Metazoa</taxon>
        <taxon>Chordata</taxon>
        <taxon>Craniata</taxon>
        <taxon>Vertebrata</taxon>
        <taxon>Euteleostomi</taxon>
        <taxon>Actinopterygii</taxon>
        <taxon>Neopterygii</taxon>
        <taxon>Teleostei</taxon>
        <taxon>Anguilliformes</taxon>
        <taxon>Anguillidae</taxon>
        <taxon>Anguilla</taxon>
    </lineage>
</organism>
<reference evidence="1" key="2">
    <citation type="journal article" date="2015" name="Fish Shellfish Immunol.">
        <title>Early steps in the European eel (Anguilla anguilla)-Vibrio vulnificus interaction in the gills: Role of the RtxA13 toxin.</title>
        <authorList>
            <person name="Callol A."/>
            <person name="Pajuelo D."/>
            <person name="Ebbesson L."/>
            <person name="Teles M."/>
            <person name="MacKenzie S."/>
            <person name="Amaro C."/>
        </authorList>
    </citation>
    <scope>NUCLEOTIDE SEQUENCE</scope>
</reference>
<evidence type="ECO:0000313" key="1">
    <source>
        <dbReference type="EMBL" id="JAH59570.1"/>
    </source>
</evidence>
<reference evidence="1" key="1">
    <citation type="submission" date="2014-11" db="EMBL/GenBank/DDBJ databases">
        <authorList>
            <person name="Amaro Gonzalez C."/>
        </authorList>
    </citation>
    <scope>NUCLEOTIDE SEQUENCE</scope>
</reference>
<sequence>MPSAVHERKTNAEICRFLVSSLKIKIQNKCLGTAHVYLII</sequence>
<accession>A0A0E9U303</accession>
<dbReference type="EMBL" id="GBXM01055100">
    <property type="protein sequence ID" value="JAH53477.1"/>
    <property type="molecule type" value="Transcribed_RNA"/>
</dbReference>
<dbReference type="AlphaFoldDB" id="A0A0E9U303"/>
<proteinExistence type="predicted"/>